<keyword evidence="3" id="KW-1185">Reference proteome</keyword>
<dbReference type="InterPro" id="IPR029442">
    <property type="entry name" value="GyrI-like"/>
</dbReference>
<feature type="domain" description="GyrI-like small molecule binding" evidence="1">
    <location>
        <begin position="26"/>
        <end position="202"/>
    </location>
</feature>
<reference evidence="2 3" key="1">
    <citation type="submission" date="2018-06" db="EMBL/GenBank/DDBJ databases">
        <title>Genomic Encyclopedia of Archaeal and Bacterial Type Strains, Phase II (KMG-II): from individual species to whole genera.</title>
        <authorList>
            <person name="Goeker M."/>
        </authorList>
    </citation>
    <scope>NUCLEOTIDE SEQUENCE [LARGE SCALE GENOMIC DNA]</scope>
    <source>
        <strain evidence="2 3">DSM 27372</strain>
    </source>
</reference>
<proteinExistence type="predicted"/>
<gene>
    <name evidence="2" type="ORF">B0O44_103577</name>
</gene>
<dbReference type="Pfam" id="PF06445">
    <property type="entry name" value="GyrI-like"/>
    <property type="match status" value="1"/>
</dbReference>
<dbReference type="RefSeq" id="WP_110830466.1">
    <property type="nucleotide sequence ID" value="NZ_QKLU01000003.1"/>
</dbReference>
<dbReference type="InterPro" id="IPR011256">
    <property type="entry name" value="Reg_factor_effector_dom_sf"/>
</dbReference>
<organism evidence="2 3">
    <name type="scientific">Pedobacter nutrimenti</name>
    <dbReference type="NCBI Taxonomy" id="1241337"/>
    <lineage>
        <taxon>Bacteria</taxon>
        <taxon>Pseudomonadati</taxon>
        <taxon>Bacteroidota</taxon>
        <taxon>Sphingobacteriia</taxon>
        <taxon>Sphingobacteriales</taxon>
        <taxon>Sphingobacteriaceae</taxon>
        <taxon>Pedobacter</taxon>
    </lineage>
</organism>
<comment type="caution">
    <text evidence="2">The sequence shown here is derived from an EMBL/GenBank/DDBJ whole genome shotgun (WGS) entry which is preliminary data.</text>
</comment>
<dbReference type="AlphaFoldDB" id="A0A318UJ46"/>
<sequence>MEKLNLSKKYKDYFTAKIAPQLLDTGPAQYVSLRGKGDPSDAGFMEKIRALYATAYGIKFICKTKEKDFVVSKLEGLWWFDEQKFGHYSMSESAQKVPRKEWEYRLMIRMPDYITTSELGEAIENVATRKGIKTANEIVWFEMDEGLCIQTLHIGPFSAEPETLERIDAFSKNNQLSKNGLHHEIYLSDFNRTDPLKLKTILREPVIKYRR</sequence>
<dbReference type="OrthoDB" id="4772335at2"/>
<evidence type="ECO:0000313" key="2">
    <source>
        <dbReference type="EMBL" id="PYF75128.1"/>
    </source>
</evidence>
<dbReference type="Gene3D" id="3.20.80.10">
    <property type="entry name" value="Regulatory factor, effector binding domain"/>
    <property type="match status" value="1"/>
</dbReference>
<accession>A0A318UJ46</accession>
<evidence type="ECO:0000259" key="1">
    <source>
        <dbReference type="Pfam" id="PF06445"/>
    </source>
</evidence>
<protein>
    <recommendedName>
        <fullName evidence="1">GyrI-like small molecule binding domain-containing protein</fullName>
    </recommendedName>
</protein>
<evidence type="ECO:0000313" key="3">
    <source>
        <dbReference type="Proteomes" id="UP000248198"/>
    </source>
</evidence>
<name>A0A318UJ46_9SPHI</name>
<dbReference type="EMBL" id="QKLU01000003">
    <property type="protein sequence ID" value="PYF75128.1"/>
    <property type="molecule type" value="Genomic_DNA"/>
</dbReference>
<dbReference type="SUPFAM" id="SSF55136">
    <property type="entry name" value="Probable bacterial effector-binding domain"/>
    <property type="match status" value="1"/>
</dbReference>
<dbReference type="Proteomes" id="UP000248198">
    <property type="component" value="Unassembled WGS sequence"/>
</dbReference>